<feature type="domain" description="CobQ/CobB/MinD/ParA nucleotide binding" evidence="1">
    <location>
        <begin position="5"/>
        <end position="216"/>
    </location>
</feature>
<accession>A0A934K5N9</accession>
<evidence type="ECO:0000313" key="3">
    <source>
        <dbReference type="Proteomes" id="UP000620075"/>
    </source>
</evidence>
<gene>
    <name evidence="2" type="ORF">JF888_03015</name>
</gene>
<evidence type="ECO:0000259" key="1">
    <source>
        <dbReference type="Pfam" id="PF01656"/>
    </source>
</evidence>
<sequence>MSYVISFVGTKDGQGTTSTALAVAFDIAGQGHSVLFVDADMSGTSTAVDHLLIDPAHRGMNNLVGEGAINSEMLLAQAVASRDERLQIVPGLHQIYGSNISHLLRRLMTGQALGALAHDFVVFDLGCAWSHVLLQNPRLEAQAVSALSARVFVVVQDAPVRLARSLDVLRAADPPKAELIVLDTRSGVMSRKVKEAIAHQLPGLSITATISWDQQRALKAEDEGRPISGIGEAVVRQAEILQRAKVVLQTAARAVPQQAG</sequence>
<dbReference type="SUPFAM" id="SSF52540">
    <property type="entry name" value="P-loop containing nucleoside triphosphate hydrolases"/>
    <property type="match status" value="1"/>
</dbReference>
<dbReference type="EMBL" id="JAEKNQ010000015">
    <property type="protein sequence ID" value="MBJ7602156.1"/>
    <property type="molecule type" value="Genomic_DNA"/>
</dbReference>
<dbReference type="InterPro" id="IPR027417">
    <property type="entry name" value="P-loop_NTPase"/>
</dbReference>
<protein>
    <submittedName>
        <fullName evidence="2">ParA family protein</fullName>
    </submittedName>
</protein>
<dbReference type="Proteomes" id="UP000620075">
    <property type="component" value="Unassembled WGS sequence"/>
</dbReference>
<organism evidence="2 3">
    <name type="scientific">Candidatus Dormiibacter inghamiae</name>
    <dbReference type="NCBI Taxonomy" id="3127013"/>
    <lineage>
        <taxon>Bacteria</taxon>
        <taxon>Bacillati</taxon>
        <taxon>Candidatus Dormiibacterota</taxon>
        <taxon>Candidatus Dormibacteria</taxon>
        <taxon>Candidatus Dormibacterales</taxon>
        <taxon>Candidatus Dormibacteraceae</taxon>
        <taxon>Candidatus Dormiibacter</taxon>
    </lineage>
</organism>
<reference evidence="2 3" key="1">
    <citation type="submission" date="2020-10" db="EMBL/GenBank/DDBJ databases">
        <title>Ca. Dormibacterota MAGs.</title>
        <authorList>
            <person name="Montgomery K."/>
        </authorList>
    </citation>
    <scope>NUCLEOTIDE SEQUENCE [LARGE SCALE GENOMIC DNA]</scope>
    <source>
        <strain evidence="2">SC8811_S16_3</strain>
    </source>
</reference>
<dbReference type="InterPro" id="IPR002586">
    <property type="entry name" value="CobQ/CobB/MinD/ParA_Nub-bd_dom"/>
</dbReference>
<evidence type="ECO:0000313" key="2">
    <source>
        <dbReference type="EMBL" id="MBJ7602156.1"/>
    </source>
</evidence>
<dbReference type="Gene3D" id="3.40.50.300">
    <property type="entry name" value="P-loop containing nucleotide triphosphate hydrolases"/>
    <property type="match status" value="1"/>
</dbReference>
<dbReference type="Pfam" id="PF01656">
    <property type="entry name" value="CbiA"/>
    <property type="match status" value="1"/>
</dbReference>
<name>A0A934K5N9_9BACT</name>
<dbReference type="AlphaFoldDB" id="A0A934K5N9"/>
<dbReference type="RefSeq" id="WP_338176555.1">
    <property type="nucleotide sequence ID" value="NZ_JAEKNQ010000015.1"/>
</dbReference>
<comment type="caution">
    <text evidence="2">The sequence shown here is derived from an EMBL/GenBank/DDBJ whole genome shotgun (WGS) entry which is preliminary data.</text>
</comment>
<proteinExistence type="predicted"/>